<feature type="compositionally biased region" description="Low complexity" evidence="1">
    <location>
        <begin position="24"/>
        <end position="34"/>
    </location>
</feature>
<keyword evidence="3" id="KW-1185">Reference proteome</keyword>
<evidence type="ECO:0000313" key="2">
    <source>
        <dbReference type="EMBL" id="ACO67421.1"/>
    </source>
</evidence>
<dbReference type="GeneID" id="8248887"/>
<dbReference type="RefSeq" id="XP_002506163.1">
    <property type="nucleotide sequence ID" value="XM_002506117.1"/>
</dbReference>
<dbReference type="OMA" id="PFEGMEP"/>
<evidence type="ECO:0000313" key="3">
    <source>
        <dbReference type="Proteomes" id="UP000002009"/>
    </source>
</evidence>
<dbReference type="AlphaFoldDB" id="C1EH05"/>
<sequence>MALRASARRLSRLVSGRCAGGTGRSLSGGPTPSSSGGGGGGPVKPAKGAADPAAPSVNKNPAAGAAEPANPLAVSMFPWERAVLSDGRQDGPMKPWQKLYWAAFGAAVLFLAGNRARVYYQSVKSKEELEADLRENRRAMQAALEGKSFADGDDPFEGMEPHEIEALLRQNAPDGDPYAGMAPDEINAYLAKQQEEQVGKHLSMPRNIPRPR</sequence>
<dbReference type="Proteomes" id="UP000002009">
    <property type="component" value="Chromosome 14"/>
</dbReference>
<dbReference type="eggNOG" id="ENOG502SZXB">
    <property type="taxonomic scope" value="Eukaryota"/>
</dbReference>
<dbReference type="InParanoid" id="C1EH05"/>
<feature type="compositionally biased region" description="Low complexity" evidence="1">
    <location>
        <begin position="43"/>
        <end position="65"/>
    </location>
</feature>
<dbReference type="OrthoDB" id="498754at2759"/>
<accession>C1EH05</accession>
<organism evidence="2 3">
    <name type="scientific">Micromonas commoda (strain RCC299 / NOUM17 / CCMP2709)</name>
    <name type="common">Picoplanktonic green alga</name>
    <dbReference type="NCBI Taxonomy" id="296587"/>
    <lineage>
        <taxon>Eukaryota</taxon>
        <taxon>Viridiplantae</taxon>
        <taxon>Chlorophyta</taxon>
        <taxon>Mamiellophyceae</taxon>
        <taxon>Mamiellales</taxon>
        <taxon>Mamiellaceae</taxon>
        <taxon>Micromonas</taxon>
    </lineage>
</organism>
<protein>
    <submittedName>
        <fullName evidence="2">Uncharacterized protein</fullName>
    </submittedName>
</protein>
<feature type="region of interest" description="Disordered" evidence="1">
    <location>
        <begin position="17"/>
        <end position="65"/>
    </location>
</feature>
<dbReference type="KEGG" id="mis:MICPUN_64059"/>
<name>C1EH05_MICCC</name>
<proteinExistence type="predicted"/>
<dbReference type="EMBL" id="CP001332">
    <property type="protein sequence ID" value="ACO67421.1"/>
    <property type="molecule type" value="Genomic_DNA"/>
</dbReference>
<reference evidence="2 3" key="1">
    <citation type="journal article" date="2009" name="Science">
        <title>Green evolution and dynamic adaptations revealed by genomes of the marine picoeukaryotes Micromonas.</title>
        <authorList>
            <person name="Worden A.Z."/>
            <person name="Lee J.H."/>
            <person name="Mock T."/>
            <person name="Rouze P."/>
            <person name="Simmons M.P."/>
            <person name="Aerts A.L."/>
            <person name="Allen A.E."/>
            <person name="Cuvelier M.L."/>
            <person name="Derelle E."/>
            <person name="Everett M.V."/>
            <person name="Foulon E."/>
            <person name="Grimwood J."/>
            <person name="Gundlach H."/>
            <person name="Henrissat B."/>
            <person name="Napoli C."/>
            <person name="McDonald S.M."/>
            <person name="Parker M.S."/>
            <person name="Rombauts S."/>
            <person name="Salamov A."/>
            <person name="Von Dassow P."/>
            <person name="Badger J.H."/>
            <person name="Coutinho P.M."/>
            <person name="Demir E."/>
            <person name="Dubchak I."/>
            <person name="Gentemann C."/>
            <person name="Eikrem W."/>
            <person name="Gready J.E."/>
            <person name="John U."/>
            <person name="Lanier W."/>
            <person name="Lindquist E.A."/>
            <person name="Lucas S."/>
            <person name="Mayer K.F."/>
            <person name="Moreau H."/>
            <person name="Not F."/>
            <person name="Otillar R."/>
            <person name="Panaud O."/>
            <person name="Pangilinan J."/>
            <person name="Paulsen I."/>
            <person name="Piegu B."/>
            <person name="Poliakov A."/>
            <person name="Robbens S."/>
            <person name="Schmutz J."/>
            <person name="Toulza E."/>
            <person name="Wyss T."/>
            <person name="Zelensky A."/>
            <person name="Zhou K."/>
            <person name="Armbrust E.V."/>
            <person name="Bhattacharya D."/>
            <person name="Goodenough U.W."/>
            <person name="Van de Peer Y."/>
            <person name="Grigoriev I.V."/>
        </authorList>
    </citation>
    <scope>NUCLEOTIDE SEQUENCE [LARGE SCALE GENOMIC DNA]</scope>
    <source>
        <strain evidence="3">RCC299 / NOUM17</strain>
    </source>
</reference>
<gene>
    <name evidence="2" type="ORF">MICPUN_64059</name>
</gene>
<evidence type="ECO:0000256" key="1">
    <source>
        <dbReference type="SAM" id="MobiDB-lite"/>
    </source>
</evidence>